<keyword evidence="3" id="KW-0812">Transmembrane</keyword>
<dbReference type="STRING" id="1314776.A0A166DW75"/>
<dbReference type="Proteomes" id="UP000076798">
    <property type="component" value="Unassembled WGS sequence"/>
</dbReference>
<evidence type="ECO:0000313" key="12">
    <source>
        <dbReference type="Proteomes" id="UP000076798"/>
    </source>
</evidence>
<proteinExistence type="inferred from homology"/>
<dbReference type="OrthoDB" id="10261524at2759"/>
<sequence>MHSIYQRLNSVSALLSTCLLVLLGSIALTTYVHETHPSGTLEISSTKVKLGRMRYQRRMVETAHVKFNYNADLTSLFHWNTKQVFLYLTAEYTNAQGTQNEAVFWDRIVRRKEDANIHIAGGNKYFLKDLTRSFKNATSVTYSMKYNVMPWIGPLTWGEAGRTEALPLPPAQNTV</sequence>
<dbReference type="EMBL" id="KV428054">
    <property type="protein sequence ID" value="KZT38956.1"/>
    <property type="molecule type" value="Genomic_DNA"/>
</dbReference>
<dbReference type="GO" id="GO:0005787">
    <property type="term" value="C:signal peptidase complex"/>
    <property type="evidence" value="ECO:0007669"/>
    <property type="project" value="UniProtKB-UniRule"/>
</dbReference>
<evidence type="ECO:0000256" key="9">
    <source>
        <dbReference type="PIRNR" id="PIRNR016089"/>
    </source>
</evidence>
<evidence type="ECO:0000256" key="5">
    <source>
        <dbReference type="ARBA" id="ARBA00022968"/>
    </source>
</evidence>
<keyword evidence="4 9" id="KW-0256">Endoplasmic reticulum</keyword>
<keyword evidence="12" id="KW-1185">Reference proteome</keyword>
<evidence type="ECO:0000256" key="6">
    <source>
        <dbReference type="ARBA" id="ARBA00022989"/>
    </source>
</evidence>
<comment type="similarity">
    <text evidence="2 9">Belongs to the SPCS3 family.</text>
</comment>
<comment type="subcellular location">
    <subcellularLocation>
        <location evidence="1">Endoplasmic reticulum membrane</location>
        <topology evidence="1">Single-pass type II membrane protein</topology>
    </subcellularLocation>
</comment>
<evidence type="ECO:0000256" key="2">
    <source>
        <dbReference type="ARBA" id="ARBA00009289"/>
    </source>
</evidence>
<comment type="function">
    <text evidence="8">Essential component of the signal peptidase complex (SPC) which catalyzes the cleavage of N-terminal signal sequences from nascent proteins as they are translocated into the lumen of the endoplasmic reticulum. Essential for the SPC catalytic activity, possibly by stabilizing and positioning the active center of the complex close to the lumenal surface. Essential for viability.</text>
</comment>
<evidence type="ECO:0000256" key="8">
    <source>
        <dbReference type="ARBA" id="ARBA00045670"/>
    </source>
</evidence>
<dbReference type="PIRSF" id="PIRSF016089">
    <property type="entry name" value="SPC22"/>
    <property type="match status" value="1"/>
</dbReference>
<dbReference type="GO" id="GO:0006465">
    <property type="term" value="P:signal peptide processing"/>
    <property type="evidence" value="ECO:0007669"/>
    <property type="project" value="UniProtKB-UniRule"/>
</dbReference>
<evidence type="ECO:0000313" key="11">
    <source>
        <dbReference type="EMBL" id="KZT38956.1"/>
    </source>
</evidence>
<gene>
    <name evidence="11" type="ORF">SISSUDRAFT_985537</name>
</gene>
<accession>A0A166DW75</accession>
<dbReference type="InterPro" id="IPR007653">
    <property type="entry name" value="SPC3"/>
</dbReference>
<organism evidence="11 12">
    <name type="scientific">Sistotremastrum suecicum HHB10207 ss-3</name>
    <dbReference type="NCBI Taxonomy" id="1314776"/>
    <lineage>
        <taxon>Eukaryota</taxon>
        <taxon>Fungi</taxon>
        <taxon>Dikarya</taxon>
        <taxon>Basidiomycota</taxon>
        <taxon>Agaricomycotina</taxon>
        <taxon>Agaricomycetes</taxon>
        <taxon>Sistotremastrales</taxon>
        <taxon>Sistotremastraceae</taxon>
        <taxon>Sistotremastrum</taxon>
    </lineage>
</organism>
<feature type="chain" id="PRO_5007872397" description="Signal peptidase subunit 3" evidence="10">
    <location>
        <begin position="35"/>
        <end position="175"/>
    </location>
</feature>
<dbReference type="Pfam" id="PF04573">
    <property type="entry name" value="SPC22"/>
    <property type="match status" value="1"/>
</dbReference>
<keyword evidence="5" id="KW-0735">Signal-anchor</keyword>
<dbReference type="AlphaFoldDB" id="A0A166DW75"/>
<dbReference type="PANTHER" id="PTHR12804:SF0">
    <property type="entry name" value="SIGNAL PEPTIDASE COMPLEX SUBUNIT 3"/>
    <property type="match status" value="1"/>
</dbReference>
<keyword evidence="7 9" id="KW-0472">Membrane</keyword>
<feature type="signal peptide" evidence="10">
    <location>
        <begin position="1"/>
        <end position="34"/>
    </location>
</feature>
<keyword evidence="10" id="KW-0732">Signal</keyword>
<evidence type="ECO:0000256" key="4">
    <source>
        <dbReference type="ARBA" id="ARBA00022824"/>
    </source>
</evidence>
<dbReference type="GO" id="GO:0045047">
    <property type="term" value="P:protein targeting to ER"/>
    <property type="evidence" value="ECO:0007669"/>
    <property type="project" value="TreeGrafter"/>
</dbReference>
<evidence type="ECO:0000256" key="1">
    <source>
        <dbReference type="ARBA" id="ARBA00004648"/>
    </source>
</evidence>
<evidence type="ECO:0000256" key="7">
    <source>
        <dbReference type="ARBA" id="ARBA00023136"/>
    </source>
</evidence>
<keyword evidence="6" id="KW-1133">Transmembrane helix</keyword>
<evidence type="ECO:0000256" key="10">
    <source>
        <dbReference type="SAM" id="SignalP"/>
    </source>
</evidence>
<dbReference type="PANTHER" id="PTHR12804">
    <property type="entry name" value="MICROSOMAL SIGNAL PEPTIDASE 23 KD SUBUNIT SPC22/23"/>
    <property type="match status" value="1"/>
</dbReference>
<reference evidence="11 12" key="1">
    <citation type="journal article" date="2016" name="Mol. Biol. Evol.">
        <title>Comparative Genomics of Early-Diverging Mushroom-Forming Fungi Provides Insights into the Origins of Lignocellulose Decay Capabilities.</title>
        <authorList>
            <person name="Nagy L.G."/>
            <person name="Riley R."/>
            <person name="Tritt A."/>
            <person name="Adam C."/>
            <person name="Daum C."/>
            <person name="Floudas D."/>
            <person name="Sun H."/>
            <person name="Yadav J.S."/>
            <person name="Pangilinan J."/>
            <person name="Larsson K.H."/>
            <person name="Matsuura K."/>
            <person name="Barry K."/>
            <person name="Labutti K."/>
            <person name="Kuo R."/>
            <person name="Ohm R.A."/>
            <person name="Bhattacharya S.S."/>
            <person name="Shirouzu T."/>
            <person name="Yoshinaga Y."/>
            <person name="Martin F.M."/>
            <person name="Grigoriev I.V."/>
            <person name="Hibbett D.S."/>
        </authorList>
    </citation>
    <scope>NUCLEOTIDE SEQUENCE [LARGE SCALE GENOMIC DNA]</scope>
    <source>
        <strain evidence="11 12">HHB10207 ss-3</strain>
    </source>
</reference>
<evidence type="ECO:0000256" key="3">
    <source>
        <dbReference type="ARBA" id="ARBA00022692"/>
    </source>
</evidence>
<protein>
    <recommendedName>
        <fullName evidence="9">Signal peptidase subunit 3</fullName>
    </recommendedName>
</protein>
<name>A0A166DW75_9AGAM</name>